<feature type="cross-link" description="Glycyl lysine isopeptide (Lys-Gly) (interchain with G-Cter in SUMO2)" evidence="8">
    <location>
        <position position="376"/>
    </location>
</feature>
<accession>A0A397JMI9</accession>
<keyword evidence="4" id="KW-0418">Kinase</keyword>
<feature type="compositionally biased region" description="Basic and acidic residues" evidence="10">
    <location>
        <begin position="87"/>
        <end position="99"/>
    </location>
</feature>
<proteinExistence type="predicted"/>
<dbReference type="GO" id="GO:0004674">
    <property type="term" value="F:protein serine/threonine kinase activity"/>
    <property type="evidence" value="ECO:0007669"/>
    <property type="project" value="UniProtKB-KW"/>
</dbReference>
<evidence type="ECO:0000256" key="1">
    <source>
        <dbReference type="ARBA" id="ARBA00022527"/>
    </source>
</evidence>
<evidence type="ECO:0000256" key="7">
    <source>
        <dbReference type="PIRSR" id="PIRSR630616-2"/>
    </source>
</evidence>
<dbReference type="EMBL" id="PQFF01000024">
    <property type="protein sequence ID" value="RHZ88048.1"/>
    <property type="molecule type" value="Genomic_DNA"/>
</dbReference>
<feature type="domain" description="Protein kinase" evidence="11">
    <location>
        <begin position="249"/>
        <end position="545"/>
    </location>
</feature>
<gene>
    <name evidence="12" type="ORF">Glove_26g154</name>
</gene>
<dbReference type="InterPro" id="IPR030616">
    <property type="entry name" value="Aur-like"/>
</dbReference>
<feature type="region of interest" description="Disordered" evidence="10">
    <location>
        <begin position="391"/>
        <end position="417"/>
    </location>
</feature>
<name>A0A397JMI9_9GLOM</name>
<feature type="region of interest" description="Disordered" evidence="10">
    <location>
        <begin position="197"/>
        <end position="221"/>
    </location>
</feature>
<keyword evidence="13" id="KW-1185">Reference proteome</keyword>
<dbReference type="PANTHER" id="PTHR24350">
    <property type="entry name" value="SERINE/THREONINE-PROTEIN KINASE IAL-RELATED"/>
    <property type="match status" value="1"/>
</dbReference>
<keyword evidence="1" id="KW-0723">Serine/threonine-protein kinase</keyword>
<dbReference type="SMART" id="SM00220">
    <property type="entry name" value="S_TKc"/>
    <property type="match status" value="1"/>
</dbReference>
<feature type="active site" description="Proton acceptor" evidence="6">
    <location>
        <position position="374"/>
    </location>
</feature>
<dbReference type="InterPro" id="IPR011009">
    <property type="entry name" value="Kinase-like_dom_sf"/>
</dbReference>
<evidence type="ECO:0000313" key="13">
    <source>
        <dbReference type="Proteomes" id="UP000266861"/>
    </source>
</evidence>
<dbReference type="AlphaFoldDB" id="A0A397JMI9"/>
<feature type="region of interest" description="Disordered" evidence="10">
    <location>
        <begin position="20"/>
        <end position="99"/>
    </location>
</feature>
<organism evidence="12 13">
    <name type="scientific">Diversispora epigaea</name>
    <dbReference type="NCBI Taxonomy" id="1348612"/>
    <lineage>
        <taxon>Eukaryota</taxon>
        <taxon>Fungi</taxon>
        <taxon>Fungi incertae sedis</taxon>
        <taxon>Mucoromycota</taxon>
        <taxon>Glomeromycotina</taxon>
        <taxon>Glomeromycetes</taxon>
        <taxon>Diversisporales</taxon>
        <taxon>Diversisporaceae</taxon>
        <taxon>Diversispora</taxon>
    </lineage>
</organism>
<dbReference type="Pfam" id="PF00069">
    <property type="entry name" value="Pkinase"/>
    <property type="match status" value="1"/>
</dbReference>
<feature type="binding site" evidence="7">
    <location>
        <position position="428"/>
    </location>
    <ligand>
        <name>ATP</name>
        <dbReference type="ChEBI" id="CHEBI:30616"/>
    </ligand>
</feature>
<dbReference type="InterPro" id="IPR008271">
    <property type="entry name" value="Ser/Thr_kinase_AS"/>
</dbReference>
<evidence type="ECO:0000259" key="11">
    <source>
        <dbReference type="PROSITE" id="PS50011"/>
    </source>
</evidence>
<evidence type="ECO:0000256" key="5">
    <source>
        <dbReference type="ARBA" id="ARBA00022840"/>
    </source>
</evidence>
<dbReference type="Proteomes" id="UP000266861">
    <property type="component" value="Unassembled WGS sequence"/>
</dbReference>
<dbReference type="STRING" id="1348612.A0A397JMI9"/>
<dbReference type="CDD" id="cd14003">
    <property type="entry name" value="STKc_AMPK-like"/>
    <property type="match status" value="1"/>
</dbReference>
<keyword evidence="5 7" id="KW-0067">ATP-binding</keyword>
<evidence type="ECO:0000256" key="9">
    <source>
        <dbReference type="PROSITE-ProRule" id="PRU10141"/>
    </source>
</evidence>
<evidence type="ECO:0000256" key="8">
    <source>
        <dbReference type="PIRSR" id="PIRSR630616-3"/>
    </source>
</evidence>
<dbReference type="InterPro" id="IPR000719">
    <property type="entry name" value="Prot_kinase_dom"/>
</dbReference>
<evidence type="ECO:0000256" key="2">
    <source>
        <dbReference type="ARBA" id="ARBA00022679"/>
    </source>
</evidence>
<reference evidence="12 13" key="1">
    <citation type="submission" date="2018-08" db="EMBL/GenBank/DDBJ databases">
        <title>Genome and evolution of the arbuscular mycorrhizal fungus Diversispora epigaea (formerly Glomus versiforme) and its bacterial endosymbionts.</title>
        <authorList>
            <person name="Sun X."/>
            <person name="Fei Z."/>
            <person name="Harrison M."/>
        </authorList>
    </citation>
    <scope>NUCLEOTIDE SEQUENCE [LARGE SCALE GENOMIC DNA]</scope>
    <source>
        <strain evidence="12 13">IT104</strain>
    </source>
</reference>
<dbReference type="InterPro" id="IPR017441">
    <property type="entry name" value="Protein_kinase_ATP_BS"/>
</dbReference>
<keyword evidence="2" id="KW-0808">Transferase</keyword>
<protein>
    <recommendedName>
        <fullName evidence="11">Protein kinase domain-containing protein</fullName>
    </recommendedName>
</protein>
<feature type="compositionally biased region" description="Polar residues" evidence="10">
    <location>
        <begin position="66"/>
        <end position="86"/>
    </location>
</feature>
<dbReference type="PROSITE" id="PS00107">
    <property type="entry name" value="PROTEIN_KINASE_ATP"/>
    <property type="match status" value="1"/>
</dbReference>
<evidence type="ECO:0000256" key="4">
    <source>
        <dbReference type="ARBA" id="ARBA00022777"/>
    </source>
</evidence>
<dbReference type="PROSITE" id="PS50011">
    <property type="entry name" value="PROTEIN_KINASE_DOM"/>
    <property type="match status" value="1"/>
</dbReference>
<feature type="binding site" evidence="7 9">
    <location>
        <position position="278"/>
    </location>
    <ligand>
        <name>ATP</name>
        <dbReference type="ChEBI" id="CHEBI:30616"/>
    </ligand>
</feature>
<keyword evidence="3 7" id="KW-0547">Nucleotide-binding</keyword>
<dbReference type="OrthoDB" id="289250at2759"/>
<evidence type="ECO:0000256" key="10">
    <source>
        <dbReference type="SAM" id="MobiDB-lite"/>
    </source>
</evidence>
<dbReference type="PROSITE" id="PS00108">
    <property type="entry name" value="PROTEIN_KINASE_ST"/>
    <property type="match status" value="1"/>
</dbReference>
<dbReference type="SUPFAM" id="SSF56112">
    <property type="entry name" value="Protein kinase-like (PK-like)"/>
    <property type="match status" value="1"/>
</dbReference>
<feature type="binding site" evidence="7">
    <location>
        <begin position="378"/>
        <end position="379"/>
    </location>
    <ligand>
        <name>ATP</name>
        <dbReference type="ChEBI" id="CHEBI:30616"/>
    </ligand>
</feature>
<evidence type="ECO:0000256" key="6">
    <source>
        <dbReference type="PIRSR" id="PIRSR630616-1"/>
    </source>
</evidence>
<dbReference type="FunFam" id="3.30.200.20:FF:000003">
    <property type="entry name" value="Non-specific serine/threonine protein kinase"/>
    <property type="match status" value="1"/>
</dbReference>
<comment type="caution">
    <text evidence="12">The sequence shown here is derived from an EMBL/GenBank/DDBJ whole genome shotgun (WGS) entry which is preliminary data.</text>
</comment>
<feature type="compositionally biased region" description="Low complexity" evidence="10">
    <location>
        <begin position="46"/>
        <end position="65"/>
    </location>
</feature>
<dbReference type="GO" id="GO:0005524">
    <property type="term" value="F:ATP binding"/>
    <property type="evidence" value="ECO:0007669"/>
    <property type="project" value="UniProtKB-UniRule"/>
</dbReference>
<evidence type="ECO:0000313" key="12">
    <source>
        <dbReference type="EMBL" id="RHZ88048.1"/>
    </source>
</evidence>
<sequence>MSILTNSSKNIVTENSGSRTFDKVMFNPSSTLDNNRKRHICSNSQAMPTTTTTSSTPTLASMSTSKHTGSVPSFSIKSMNQSQNHLSHNDDEKNTKDFKDVKGDPSLLLSVKKIQPPAPPKITTFVNDSDVILTKKTQHQRIASDDDALGTLPSPATSVLDFPGTNNSINSIHHIKNTIPSFKRKFVSKESNLGAVENENNNNFSFQQSQPQQKKQQQQQQQSYEVVNRIISDLGLKNSLSTLEMIGQYAVLKTIGSGAFSEVKLAVNLNTGEKVAIKMISTKGIQDSDRLKTGVWREVELLKFIEHPNIVNLIDTIETPKHLCLILEYIPGGELFDFVNDHFDKLTEDIAKDIFLQLVNIITYLHDVNIVHRDLKLENILLQFPCPSSNPSSPPSNSSSDSLSPSSPQLSNSPSLSNSWKPIIKLTDFGLAKFLEKNSPLSTTRCGSEEYAAPELIQVQPYDGRKTDIWSLGIILYALLMGYLPFNQERGQSRKQFLSKIVRADFSFPKSSKVSEEAKDLVKKILASVPSKRLNLDEIKKHPWLNSVHYELDNE</sequence>
<dbReference type="Gene3D" id="1.10.510.10">
    <property type="entry name" value="Transferase(Phosphotransferase) domain 1"/>
    <property type="match status" value="1"/>
</dbReference>
<evidence type="ECO:0000256" key="3">
    <source>
        <dbReference type="ARBA" id="ARBA00022741"/>
    </source>
</evidence>